<dbReference type="GO" id="GO:0004371">
    <property type="term" value="F:glycerone kinase activity"/>
    <property type="evidence" value="ECO:0007669"/>
    <property type="project" value="InterPro"/>
</dbReference>
<protein>
    <submittedName>
        <fullName evidence="4">Dihydroxyacetone kinase subunit L</fullName>
    </submittedName>
</protein>
<dbReference type="SUPFAM" id="SSF101473">
    <property type="entry name" value="DhaL-like"/>
    <property type="match status" value="1"/>
</dbReference>
<dbReference type="PANTHER" id="PTHR28629:SF4">
    <property type="entry name" value="TRIOKINASE_FMN CYCLASE"/>
    <property type="match status" value="1"/>
</dbReference>
<organism evidence="4 5">
    <name type="scientific">Nocardiopsis gilva YIM 90087</name>
    <dbReference type="NCBI Taxonomy" id="1235441"/>
    <lineage>
        <taxon>Bacteria</taxon>
        <taxon>Bacillati</taxon>
        <taxon>Actinomycetota</taxon>
        <taxon>Actinomycetes</taxon>
        <taxon>Streptosporangiales</taxon>
        <taxon>Nocardiopsidaceae</taxon>
        <taxon>Nocardiopsis</taxon>
    </lineage>
</organism>
<keyword evidence="2 4" id="KW-0418">Kinase</keyword>
<dbReference type="Proteomes" id="UP000215005">
    <property type="component" value="Chromosome"/>
</dbReference>
<name>A0A223S467_9ACTN</name>
<dbReference type="RefSeq" id="WP_017617492.1">
    <property type="nucleotide sequence ID" value="NZ_ANBG01000078.1"/>
</dbReference>
<dbReference type="EMBL" id="CP022753">
    <property type="protein sequence ID" value="ASU82924.1"/>
    <property type="molecule type" value="Genomic_DNA"/>
</dbReference>
<feature type="domain" description="DhaL" evidence="3">
    <location>
        <begin position="7"/>
        <end position="206"/>
    </location>
</feature>
<dbReference type="NCBIfam" id="TIGR02365">
    <property type="entry name" value="dha_L_ycgS"/>
    <property type="match status" value="1"/>
</dbReference>
<dbReference type="FunFam" id="1.25.40.340:FF:000002">
    <property type="entry name" value="Dihydroxyacetone kinase, L subunit"/>
    <property type="match status" value="1"/>
</dbReference>
<accession>A0A223S467</accession>
<evidence type="ECO:0000313" key="5">
    <source>
        <dbReference type="Proteomes" id="UP000215005"/>
    </source>
</evidence>
<dbReference type="Pfam" id="PF02734">
    <property type="entry name" value="Dak2"/>
    <property type="match status" value="1"/>
</dbReference>
<dbReference type="SMART" id="SM01120">
    <property type="entry name" value="Dak2"/>
    <property type="match status" value="1"/>
</dbReference>
<dbReference type="OrthoDB" id="9800291at2"/>
<evidence type="ECO:0000256" key="1">
    <source>
        <dbReference type="ARBA" id="ARBA00022679"/>
    </source>
</evidence>
<reference evidence="4 5" key="1">
    <citation type="submission" date="2017-08" db="EMBL/GenBank/DDBJ databases">
        <title>The complete genome sequence of Nocardiopsis gilva YIM 90087.</title>
        <authorList>
            <person name="Yin M."/>
            <person name="Tang S."/>
        </authorList>
    </citation>
    <scope>NUCLEOTIDE SEQUENCE [LARGE SCALE GENOMIC DNA]</scope>
    <source>
        <strain evidence="4 5">YIM 90087</strain>
    </source>
</reference>
<evidence type="ECO:0000256" key="2">
    <source>
        <dbReference type="ARBA" id="ARBA00022777"/>
    </source>
</evidence>
<gene>
    <name evidence="4" type="primary">dhaL</name>
    <name evidence="4" type="ORF">CDO52_09095</name>
</gene>
<keyword evidence="5" id="KW-1185">Reference proteome</keyword>
<dbReference type="PROSITE" id="PS51480">
    <property type="entry name" value="DHAL"/>
    <property type="match status" value="1"/>
</dbReference>
<dbReference type="GO" id="GO:0019563">
    <property type="term" value="P:glycerol catabolic process"/>
    <property type="evidence" value="ECO:0007669"/>
    <property type="project" value="TreeGrafter"/>
</dbReference>
<dbReference type="InterPro" id="IPR036117">
    <property type="entry name" value="DhaL_dom_sf"/>
</dbReference>
<dbReference type="GO" id="GO:0005829">
    <property type="term" value="C:cytosol"/>
    <property type="evidence" value="ECO:0007669"/>
    <property type="project" value="TreeGrafter"/>
</dbReference>
<dbReference type="AlphaFoldDB" id="A0A223S467"/>
<dbReference type="Gene3D" id="1.25.40.340">
    <property type="match status" value="1"/>
</dbReference>
<evidence type="ECO:0000313" key="4">
    <source>
        <dbReference type="EMBL" id="ASU82924.1"/>
    </source>
</evidence>
<evidence type="ECO:0000259" key="3">
    <source>
        <dbReference type="PROSITE" id="PS51480"/>
    </source>
</evidence>
<keyword evidence="1" id="KW-0808">Transferase</keyword>
<dbReference type="InterPro" id="IPR004007">
    <property type="entry name" value="DhaL_dom"/>
</dbReference>
<sequence length="214" mass="21529">MSTLDIEITRAWLQATAASMNDNAERLSALDAAIGDGDHGTNMRRGFAGVIEKLAGTEPATVGELLVLTGRTLISTVGGASGPLYGAIFRAAGKRLTGTTATADDLAEALRDGMEAVQKLGGAQTGDKTIIDAYAPAMDAFTAALGDGGDLLGAARAAATAAEEGAQATIPLLARKGRASYLGERSIGHQDPGATSTALVFEALAGVLGTRAEG</sequence>
<dbReference type="InterPro" id="IPR012737">
    <property type="entry name" value="DhaK_L_YcgS"/>
</dbReference>
<dbReference type="KEGG" id="ngv:CDO52_09095"/>
<dbReference type="PANTHER" id="PTHR28629">
    <property type="entry name" value="TRIOKINASE/FMN CYCLASE"/>
    <property type="match status" value="1"/>
</dbReference>
<dbReference type="InterPro" id="IPR050861">
    <property type="entry name" value="Dihydroxyacetone_Kinase"/>
</dbReference>
<proteinExistence type="predicted"/>